<dbReference type="PANTHER" id="PTHR13318:SF95">
    <property type="entry name" value="F-BOX PROTEIN YLR352W"/>
    <property type="match status" value="1"/>
</dbReference>
<proteinExistence type="predicted"/>
<dbReference type="OrthoDB" id="2585512at2759"/>
<dbReference type="InterPro" id="IPR032675">
    <property type="entry name" value="LRR_dom_sf"/>
</dbReference>
<evidence type="ECO:0008006" key="3">
    <source>
        <dbReference type="Google" id="ProtNLM"/>
    </source>
</evidence>
<evidence type="ECO:0000313" key="1">
    <source>
        <dbReference type="EMBL" id="GJE86627.1"/>
    </source>
</evidence>
<protein>
    <recommendedName>
        <fullName evidence="3">RNI-like protein</fullName>
    </recommendedName>
</protein>
<gene>
    <name evidence="1" type="ORF">PsYK624_027070</name>
</gene>
<dbReference type="GO" id="GO:0031146">
    <property type="term" value="P:SCF-dependent proteasomal ubiquitin-dependent protein catabolic process"/>
    <property type="evidence" value="ECO:0007669"/>
    <property type="project" value="TreeGrafter"/>
</dbReference>
<sequence length="383" mass="42339">MIASTEREQLMTLSLQAIRNCMNLRSCTLTRDGSLSNDIILSLQQSPNLSELEINGRNFFYFKPGLLPDFTHLRKISLVMPSPEVLNVLPIWVRNTAPTLRHLTLLCQSSNAVTDELLEALSEHMRNLEYLYLVGCPKVTHAGVWAVISGTEAGLKGLGLEGVSPSFDVFRLSELCNTSHALRHLKSVTLTVEARPAQRSWTRDVVGLLAGSPLEHFHVSSLGGAIDLGGLSDQFCTDIVAQHGERLRRFSVHRLRMSLGAVRTICERCPNLEQLFVVLEHADITQLGPCLSVAKSLRAVHVNRPIGPDSDVESAPVVPRDLVLSIVKQSSLPLLRQIGFNTRVNQVLRVPVVKDNGEVDLDLELGPYESPEIPEQFLVVRTS</sequence>
<dbReference type="PANTHER" id="PTHR13318">
    <property type="entry name" value="PARTNER OF PAIRED, ISOFORM B-RELATED"/>
    <property type="match status" value="1"/>
</dbReference>
<dbReference type="Gene3D" id="3.80.10.10">
    <property type="entry name" value="Ribonuclease Inhibitor"/>
    <property type="match status" value="1"/>
</dbReference>
<evidence type="ECO:0000313" key="2">
    <source>
        <dbReference type="Proteomes" id="UP000703269"/>
    </source>
</evidence>
<dbReference type="GO" id="GO:0019005">
    <property type="term" value="C:SCF ubiquitin ligase complex"/>
    <property type="evidence" value="ECO:0007669"/>
    <property type="project" value="TreeGrafter"/>
</dbReference>
<comment type="caution">
    <text evidence="1">The sequence shown here is derived from an EMBL/GenBank/DDBJ whole genome shotgun (WGS) entry which is preliminary data.</text>
</comment>
<keyword evidence="2" id="KW-1185">Reference proteome</keyword>
<reference evidence="1 2" key="1">
    <citation type="submission" date="2021-08" db="EMBL/GenBank/DDBJ databases">
        <title>Draft Genome Sequence of Phanerochaete sordida strain YK-624.</title>
        <authorList>
            <person name="Mori T."/>
            <person name="Dohra H."/>
            <person name="Suzuki T."/>
            <person name="Kawagishi H."/>
            <person name="Hirai H."/>
        </authorList>
    </citation>
    <scope>NUCLEOTIDE SEQUENCE [LARGE SCALE GENOMIC DNA]</scope>
    <source>
        <strain evidence="1 2">YK-624</strain>
    </source>
</reference>
<dbReference type="Proteomes" id="UP000703269">
    <property type="component" value="Unassembled WGS sequence"/>
</dbReference>
<dbReference type="EMBL" id="BPQB01000004">
    <property type="protein sequence ID" value="GJE86627.1"/>
    <property type="molecule type" value="Genomic_DNA"/>
</dbReference>
<name>A0A9P3G1Y5_9APHY</name>
<dbReference type="SUPFAM" id="SSF52047">
    <property type="entry name" value="RNI-like"/>
    <property type="match status" value="1"/>
</dbReference>
<dbReference type="AlphaFoldDB" id="A0A9P3G1Y5"/>
<accession>A0A9P3G1Y5</accession>
<organism evidence="1 2">
    <name type="scientific">Phanerochaete sordida</name>
    <dbReference type="NCBI Taxonomy" id="48140"/>
    <lineage>
        <taxon>Eukaryota</taxon>
        <taxon>Fungi</taxon>
        <taxon>Dikarya</taxon>
        <taxon>Basidiomycota</taxon>
        <taxon>Agaricomycotina</taxon>
        <taxon>Agaricomycetes</taxon>
        <taxon>Polyporales</taxon>
        <taxon>Phanerochaetaceae</taxon>
        <taxon>Phanerochaete</taxon>
    </lineage>
</organism>